<evidence type="ECO:0000256" key="2">
    <source>
        <dbReference type="ARBA" id="ARBA00022448"/>
    </source>
</evidence>
<evidence type="ECO:0000256" key="8">
    <source>
        <dbReference type="SAM" id="SignalP"/>
    </source>
</evidence>
<keyword evidence="3 7" id="KW-1134">Transmembrane beta strand</keyword>
<dbReference type="InterPro" id="IPR036942">
    <property type="entry name" value="Beta-barrel_TonB_sf"/>
</dbReference>
<comment type="similarity">
    <text evidence="7">Belongs to the TonB-dependent receptor family.</text>
</comment>
<comment type="caution">
    <text evidence="10">The sequence shown here is derived from an EMBL/GenBank/DDBJ whole genome shotgun (WGS) entry which is preliminary data.</text>
</comment>
<dbReference type="Gene3D" id="2.60.40.1120">
    <property type="entry name" value="Carboxypeptidase-like, regulatory domain"/>
    <property type="match status" value="1"/>
</dbReference>
<keyword evidence="5 7" id="KW-0472">Membrane</keyword>
<keyword evidence="11" id="KW-1185">Reference proteome</keyword>
<keyword evidence="8" id="KW-0732">Signal</keyword>
<dbReference type="InterPro" id="IPR008969">
    <property type="entry name" value="CarboxyPept-like_regulatory"/>
</dbReference>
<organism evidence="10 11">
    <name type="scientific">Bacteroides difficilis</name>
    <dbReference type="NCBI Taxonomy" id="2763021"/>
    <lineage>
        <taxon>Bacteria</taxon>
        <taxon>Pseudomonadati</taxon>
        <taxon>Bacteroidota</taxon>
        <taxon>Bacteroidia</taxon>
        <taxon>Bacteroidales</taxon>
        <taxon>Bacteroidaceae</taxon>
        <taxon>Bacteroides</taxon>
    </lineage>
</organism>
<evidence type="ECO:0000256" key="7">
    <source>
        <dbReference type="PROSITE-ProRule" id="PRU01360"/>
    </source>
</evidence>
<dbReference type="Gene3D" id="2.170.130.10">
    <property type="entry name" value="TonB-dependent receptor, plug domain"/>
    <property type="match status" value="1"/>
</dbReference>
<feature type="domain" description="TonB-dependent receptor plug" evidence="9">
    <location>
        <begin position="139"/>
        <end position="252"/>
    </location>
</feature>
<keyword evidence="2 7" id="KW-0813">Transport</keyword>
<sequence length="1094" mass="120374">MKNNYLFRCTMLAGLLSAGVVYAVTPASIAVGASSFPIAQSVSEEKITITGTVTDENGEPLIGVSIQVKGTSKGTITDVNGKYTLSLSPGATISFSYVGMKPMQRKVTKGGQLNVSMQNDAKMLDEVVAIGYGTMKRGDLTGSVVSVNAKAIEESMASTIDQALQGRAAGLQMTQNSGVPGGGTSIQIRGVNSLNSTNEPIYVVDGVIISGETGSNTSNAIAGINPADIESIEILKDASATAIYGAQAANGVILISMKAGVSGKPRVNFQASAGVQELPNKIDMMDLRGYARHYNELYALLDASKVKDAFSHPETLGSGTDWQDEIFRKALLQNYNISVRGGTKTVTYNISGGYTGQDGICIGSDFERYTFRMATEIQATSKVRFGGTVNVSYTKQSTGMASWSIIPNALYQAPDVPVRDNGGNFTGPSDNDQEFLSGYSNPVALASLTQRNNEKGGVRANLFMKINPVKWLTYRTDFTADGSLDNYQYFLPQYELGWSKNPYSTNEHSKNYGLYWGWKNVLTMDKTFARKHKVSWMLGHEMTSRKSDYLQGKRTHGDAVLTDLDAGDAVYATNSGRGSKTTYLSFFSRLFYSYNNRYQMTATIRRDGTSNFAKGNQWGTFPSVALAWRVSEERFWRPLKDVVNNLKFRVSYGEVGNSNVSSFAYQRMGNFVQSIWGNSIQTANIANPDLTWESTRSWNAGLDLNLFNNRVEFIFDAYIKKTKDLLLQQDFPGYVGTTGTGAATAQWANIGSMQNKGFEFTLNTVNISNRDFQWRTNVTFSLNRNKVVAMNTENAFIDKTYQQSGETNVVTRTAIGHPVSQFYGYKVIGRINTASDYLIDNGDGTSTVKIATPVLRTGDCVVNAGTDKGSLVKQVYIGDYIFEDVNNDGIIDEKDQTFLGSPLPKFTYGINNTFKYKNFDLSIFLYGSQGNKAMNYLSRRLKNPNSSGNVHQEVNNYARLGYIDGNSANNNVWNICILPGANPSQPRMSVNDANDNDRISNRIVEDASFLRIQNIVFGYTLPKSWLRKLKIENARVYANIKNVYTFTGYSGYDPEIGSTQAQYSYSGQSMLMYGVDTGRCPSPRIYTFGIDLTF</sequence>
<protein>
    <submittedName>
        <fullName evidence="10">TonB-dependent receptor</fullName>
    </submittedName>
</protein>
<dbReference type="Proteomes" id="UP000600600">
    <property type="component" value="Unassembled WGS sequence"/>
</dbReference>
<dbReference type="SUPFAM" id="SSF56935">
    <property type="entry name" value="Porins"/>
    <property type="match status" value="1"/>
</dbReference>
<evidence type="ECO:0000256" key="1">
    <source>
        <dbReference type="ARBA" id="ARBA00004571"/>
    </source>
</evidence>
<evidence type="ECO:0000259" key="9">
    <source>
        <dbReference type="Pfam" id="PF07715"/>
    </source>
</evidence>
<dbReference type="InterPro" id="IPR023996">
    <property type="entry name" value="TonB-dep_OMP_SusC/RagA"/>
</dbReference>
<evidence type="ECO:0000256" key="6">
    <source>
        <dbReference type="ARBA" id="ARBA00023237"/>
    </source>
</evidence>
<dbReference type="InterPro" id="IPR023997">
    <property type="entry name" value="TonB-dep_OMP_SusC/RagA_CS"/>
</dbReference>
<gene>
    <name evidence="10" type="ORF">H8S67_03855</name>
</gene>
<proteinExistence type="inferred from homology"/>
<dbReference type="InterPro" id="IPR037066">
    <property type="entry name" value="Plug_dom_sf"/>
</dbReference>
<dbReference type="Pfam" id="PF13715">
    <property type="entry name" value="CarbopepD_reg_2"/>
    <property type="match status" value="1"/>
</dbReference>
<dbReference type="SUPFAM" id="SSF49464">
    <property type="entry name" value="Carboxypeptidase regulatory domain-like"/>
    <property type="match status" value="1"/>
</dbReference>
<name>A0ABR7C7M3_9BACE</name>
<keyword evidence="10" id="KW-0675">Receptor</keyword>
<evidence type="ECO:0000256" key="5">
    <source>
        <dbReference type="ARBA" id="ARBA00023136"/>
    </source>
</evidence>
<dbReference type="RefSeq" id="WP_186966458.1">
    <property type="nucleotide sequence ID" value="NZ_JACOOE010000001.1"/>
</dbReference>
<dbReference type="InterPro" id="IPR039426">
    <property type="entry name" value="TonB-dep_rcpt-like"/>
</dbReference>
<evidence type="ECO:0000256" key="3">
    <source>
        <dbReference type="ARBA" id="ARBA00022452"/>
    </source>
</evidence>
<evidence type="ECO:0000313" key="10">
    <source>
        <dbReference type="EMBL" id="MBC5603804.1"/>
    </source>
</evidence>
<keyword evidence="6 7" id="KW-0998">Cell outer membrane</keyword>
<reference evidence="10 11" key="1">
    <citation type="submission" date="2020-08" db="EMBL/GenBank/DDBJ databases">
        <title>Genome public.</title>
        <authorList>
            <person name="Liu C."/>
            <person name="Sun Q."/>
        </authorList>
    </citation>
    <scope>NUCLEOTIDE SEQUENCE [LARGE SCALE GENOMIC DNA]</scope>
    <source>
        <strain evidence="10 11">M27</strain>
    </source>
</reference>
<dbReference type="NCBIfam" id="TIGR04057">
    <property type="entry name" value="SusC_RagA_signa"/>
    <property type="match status" value="1"/>
</dbReference>
<dbReference type="InterPro" id="IPR012910">
    <property type="entry name" value="Plug_dom"/>
</dbReference>
<dbReference type="Gene3D" id="2.40.170.20">
    <property type="entry name" value="TonB-dependent receptor, beta-barrel domain"/>
    <property type="match status" value="1"/>
</dbReference>
<dbReference type="EMBL" id="JACOOE010000001">
    <property type="protein sequence ID" value="MBC5603804.1"/>
    <property type="molecule type" value="Genomic_DNA"/>
</dbReference>
<comment type="subcellular location">
    <subcellularLocation>
        <location evidence="1 7">Cell outer membrane</location>
        <topology evidence="1 7">Multi-pass membrane protein</topology>
    </subcellularLocation>
</comment>
<accession>A0ABR7C7M3</accession>
<feature type="chain" id="PRO_5046895503" evidence="8">
    <location>
        <begin position="24"/>
        <end position="1094"/>
    </location>
</feature>
<keyword evidence="4 7" id="KW-0812">Transmembrane</keyword>
<feature type="signal peptide" evidence="8">
    <location>
        <begin position="1"/>
        <end position="23"/>
    </location>
</feature>
<dbReference type="PROSITE" id="PS52016">
    <property type="entry name" value="TONB_DEPENDENT_REC_3"/>
    <property type="match status" value="1"/>
</dbReference>
<dbReference type="Pfam" id="PF07715">
    <property type="entry name" value="Plug"/>
    <property type="match status" value="1"/>
</dbReference>
<evidence type="ECO:0000313" key="11">
    <source>
        <dbReference type="Proteomes" id="UP000600600"/>
    </source>
</evidence>
<evidence type="ECO:0000256" key="4">
    <source>
        <dbReference type="ARBA" id="ARBA00022692"/>
    </source>
</evidence>
<dbReference type="NCBIfam" id="TIGR04056">
    <property type="entry name" value="OMP_RagA_SusC"/>
    <property type="match status" value="1"/>
</dbReference>